<keyword evidence="1" id="KW-0472">Membrane</keyword>
<comment type="caution">
    <text evidence="2">The sequence shown here is derived from an EMBL/GenBank/DDBJ whole genome shotgun (WGS) entry which is preliminary data.</text>
</comment>
<dbReference type="Proteomes" id="UP001205337">
    <property type="component" value="Unassembled WGS sequence"/>
</dbReference>
<protein>
    <submittedName>
        <fullName evidence="2">Uncharacterized protein</fullName>
    </submittedName>
</protein>
<evidence type="ECO:0000313" key="3">
    <source>
        <dbReference type="Proteomes" id="UP001205337"/>
    </source>
</evidence>
<name>A0ABT1ZED9_9MICO</name>
<feature type="transmembrane region" description="Helical" evidence="1">
    <location>
        <begin position="12"/>
        <end position="36"/>
    </location>
</feature>
<keyword evidence="3" id="KW-1185">Reference proteome</keyword>
<dbReference type="RefSeq" id="WP_258798090.1">
    <property type="nucleotide sequence ID" value="NZ_JANTHX010000005.1"/>
</dbReference>
<proteinExistence type="predicted"/>
<reference evidence="2 3" key="1">
    <citation type="submission" date="2022-08" db="EMBL/GenBank/DDBJ databases">
        <authorList>
            <person name="Li F."/>
        </authorList>
    </citation>
    <scope>NUCLEOTIDE SEQUENCE [LARGE SCALE GENOMIC DNA]</scope>
    <source>
        <strain evidence="2 3">10F1B-8-1</strain>
    </source>
</reference>
<dbReference type="EMBL" id="JANTHX010000005">
    <property type="protein sequence ID" value="MCS0499071.1"/>
    <property type="molecule type" value="Genomic_DNA"/>
</dbReference>
<accession>A0ABT1ZED9</accession>
<evidence type="ECO:0000256" key="1">
    <source>
        <dbReference type="SAM" id="Phobius"/>
    </source>
</evidence>
<evidence type="ECO:0000313" key="2">
    <source>
        <dbReference type="EMBL" id="MCS0499071.1"/>
    </source>
</evidence>
<sequence length="70" mass="7480">MASRRPRRRGIVFLAVGAALALLTVFEIVLTLPGWGEHGGPYMAMGAVMQSIAAIALILVGVLRFVRTSE</sequence>
<keyword evidence="1" id="KW-1133">Transmembrane helix</keyword>
<organism evidence="2 3">
    <name type="scientific">Protaetiibacter mangrovi</name>
    <dbReference type="NCBI Taxonomy" id="2970926"/>
    <lineage>
        <taxon>Bacteria</taxon>
        <taxon>Bacillati</taxon>
        <taxon>Actinomycetota</taxon>
        <taxon>Actinomycetes</taxon>
        <taxon>Micrococcales</taxon>
        <taxon>Microbacteriaceae</taxon>
        <taxon>Protaetiibacter</taxon>
    </lineage>
</organism>
<keyword evidence="1" id="KW-0812">Transmembrane</keyword>
<feature type="transmembrane region" description="Helical" evidence="1">
    <location>
        <begin position="42"/>
        <end position="66"/>
    </location>
</feature>
<gene>
    <name evidence="2" type="ORF">NUH29_05845</name>
</gene>